<sequence length="1141" mass="124411">MPPPTRSAEDDALINSQPYGVLIEFRDKTFHPNHVASRPERFLGLDWINTGDLREFLVRTGRLPAPGLAVTVKKEPEPAILVSESAVPIGRVVRENGKDVVDLCSDSDGEADAGAGTRSAEVSSVRPSGLPEAVKDKKIQAAGARSNPNHEPRSTSYRSPLPLPDSVAPKPARSPSRAASMELVEDERDDAPGGVLPPSLARVLEPAIRAPADHRSPDAFNAFSNWRESGTEWGTDRVRSYIRKGAFKVTSHRPEIQATEYVFGLAPYLPIHEERTLTVIDVDFARYDLRDGDGRLRSVDNEVKNHDNDAFKGPTGRSDKMVKVRFGEGEDEILAILIFITGGWACAFVDSEFFTAPRRYLEPEKRSQVFAAQRRARATASTTEELRVAEAVRVLRNRKCSARDASNKPCTGVPIIVKNKGTYGGEWCIDCSGRTAQFNVGHIKESISVDQDLFLRAWQGMPMTTDKSKDTSDCGGIIHPTTGNKLARGLEHTHILDGVSHEATVVHYPCNVSRSIYVPVDTRIRKVAVLHDPSVPHAHLLPAFTKKTHEATAKFEECVYAAGVTGTTTVKVEKASSTPIILEGKTPAEFAPALQSKVLKNKIVRDVKQKVYKLGVGIEGALGLHRADLSRPAEERYIHRFVTMGDSGTIVVTAVPGLLRLLDDEGVNSFEADTTYKRVLGEFNEWEVVVFYRSLNRAITIARVYVDRASTDFYERVFDELNALKVELTGKPVSFKALVPGGNLLAFNSDMDSAQVVAAARSFLKTSVEAYSGIPVDGVAEDLAPRFVKLCKTHFNRAILDFKTLISKDDLLRLLKLAELIESSESLRAFSDFLPLVEAIETARVLDLRVWNEVQLTFTTGILTNPYNDSTHRLARNLGRQATATRKRTEAKQQAEAATQLDADLAEATARVKDLKAQKAAGISKGKGKKRAQRIAGDSSSGRVKSRGTAKKTNPSIVAAVSVPEDMPTLPPVPATPALVPDLFADLDIDLDLFFSSEVDDAAYSALPSMSDDSAFYSDLPSSPLPANLRQGIADDVYAMLLERVMQPDTDVPMPDANTPGPADPVGDAPAHDAGPSQPLYLPIPRPSPSPPPAAIARLSRKRKAEVDIGLILSPSVTRQRRLTARAEAARADAAEPEDTA</sequence>
<dbReference type="EMBL" id="DF842602">
    <property type="protein sequence ID" value="GAT46611.1"/>
    <property type="molecule type" value="Genomic_DNA"/>
</dbReference>
<feature type="compositionally biased region" description="Pro residues" evidence="1">
    <location>
        <begin position="1082"/>
        <end position="1094"/>
    </location>
</feature>
<feature type="region of interest" description="Disordered" evidence="1">
    <location>
        <begin position="1117"/>
        <end position="1141"/>
    </location>
</feature>
<dbReference type="Proteomes" id="UP000815677">
    <property type="component" value="Unassembled WGS sequence"/>
</dbReference>
<reference evidence="2" key="1">
    <citation type="submission" date="2014-09" db="EMBL/GenBank/DDBJ databases">
        <title>Genome sequence of the luminous mushroom Mycena chlorophos for searching fungal bioluminescence genes.</title>
        <authorList>
            <person name="Tanaka Y."/>
            <person name="Kasuga D."/>
            <person name="Oba Y."/>
            <person name="Hase S."/>
            <person name="Sato K."/>
            <person name="Oba Y."/>
            <person name="Sakakibara Y."/>
        </authorList>
    </citation>
    <scope>NUCLEOTIDE SEQUENCE</scope>
</reference>
<name>A0ABQ0L668_MYCCL</name>
<feature type="region of interest" description="Disordered" evidence="1">
    <location>
        <begin position="1049"/>
        <end position="1104"/>
    </location>
</feature>
<accession>A0ABQ0L668</accession>
<feature type="region of interest" description="Disordered" evidence="1">
    <location>
        <begin position="923"/>
        <end position="953"/>
    </location>
</feature>
<proteinExistence type="predicted"/>
<feature type="compositionally biased region" description="Low complexity" evidence="1">
    <location>
        <begin position="166"/>
        <end position="180"/>
    </location>
</feature>
<keyword evidence="3" id="KW-1185">Reference proteome</keyword>
<evidence type="ECO:0000256" key="1">
    <source>
        <dbReference type="SAM" id="MobiDB-lite"/>
    </source>
</evidence>
<protein>
    <submittedName>
        <fullName evidence="2">Uncharacterized protein</fullName>
    </submittedName>
</protein>
<evidence type="ECO:0000313" key="2">
    <source>
        <dbReference type="EMBL" id="GAT46611.1"/>
    </source>
</evidence>
<feature type="region of interest" description="Disordered" evidence="1">
    <location>
        <begin position="104"/>
        <end position="195"/>
    </location>
</feature>
<evidence type="ECO:0000313" key="3">
    <source>
        <dbReference type="Proteomes" id="UP000815677"/>
    </source>
</evidence>
<gene>
    <name evidence="2" type="ORF">MCHLO_04117</name>
</gene>
<feature type="compositionally biased region" description="Low complexity" evidence="1">
    <location>
        <begin position="1060"/>
        <end position="1081"/>
    </location>
</feature>
<organism evidence="2 3">
    <name type="scientific">Mycena chlorophos</name>
    <name type="common">Agaric fungus</name>
    <name type="synonym">Agaricus chlorophos</name>
    <dbReference type="NCBI Taxonomy" id="658473"/>
    <lineage>
        <taxon>Eukaryota</taxon>
        <taxon>Fungi</taxon>
        <taxon>Dikarya</taxon>
        <taxon>Basidiomycota</taxon>
        <taxon>Agaricomycotina</taxon>
        <taxon>Agaricomycetes</taxon>
        <taxon>Agaricomycetidae</taxon>
        <taxon>Agaricales</taxon>
        <taxon>Marasmiineae</taxon>
        <taxon>Mycenaceae</taxon>
        <taxon>Mycena</taxon>
    </lineage>
</organism>